<dbReference type="PANTHER" id="PTHR45973:SF9">
    <property type="entry name" value="LEUCINE-RICH REPEAT-CONTAINING PROTEIN 46"/>
    <property type="match status" value="1"/>
</dbReference>
<keyword evidence="2" id="KW-0433">Leucine-rich repeat</keyword>
<dbReference type="AlphaFoldDB" id="A0A9P7G747"/>
<dbReference type="PANTHER" id="PTHR45973">
    <property type="entry name" value="PROTEIN PHOSPHATASE 1 REGULATORY SUBUNIT SDS22-RELATED"/>
    <property type="match status" value="1"/>
</dbReference>
<organism evidence="6 7">
    <name type="scientific">Asterophora parasitica</name>
    <dbReference type="NCBI Taxonomy" id="117018"/>
    <lineage>
        <taxon>Eukaryota</taxon>
        <taxon>Fungi</taxon>
        <taxon>Dikarya</taxon>
        <taxon>Basidiomycota</taxon>
        <taxon>Agaricomycotina</taxon>
        <taxon>Agaricomycetes</taxon>
        <taxon>Agaricomycetidae</taxon>
        <taxon>Agaricales</taxon>
        <taxon>Tricholomatineae</taxon>
        <taxon>Lyophyllaceae</taxon>
        <taxon>Asterophora</taxon>
    </lineage>
</organism>
<keyword evidence="4" id="KW-0966">Cell projection</keyword>
<reference evidence="6" key="2">
    <citation type="submission" date="2021-10" db="EMBL/GenBank/DDBJ databases">
        <title>Phylogenomics reveals ancestral predisposition of the termite-cultivated fungus Termitomyces towards a domesticated lifestyle.</title>
        <authorList>
            <person name="Auxier B."/>
            <person name="Grum-Grzhimaylo A."/>
            <person name="Cardenas M.E."/>
            <person name="Lodge J.D."/>
            <person name="Laessoe T."/>
            <person name="Pedersen O."/>
            <person name="Smith M.E."/>
            <person name="Kuyper T.W."/>
            <person name="Franco-Molano E.A."/>
            <person name="Baroni T.J."/>
            <person name="Aanen D.K."/>
        </authorList>
    </citation>
    <scope>NUCLEOTIDE SEQUENCE</scope>
    <source>
        <strain evidence="6">AP01</strain>
        <tissue evidence="6">Mycelium</tissue>
    </source>
</reference>
<evidence type="ECO:0000256" key="4">
    <source>
        <dbReference type="ARBA" id="ARBA00023273"/>
    </source>
</evidence>
<evidence type="ECO:0000259" key="5">
    <source>
        <dbReference type="PROSITE" id="PS50245"/>
    </source>
</evidence>
<dbReference type="SUPFAM" id="SSF74924">
    <property type="entry name" value="Cap-Gly domain"/>
    <property type="match status" value="1"/>
</dbReference>
<keyword evidence="3" id="KW-0677">Repeat</keyword>
<dbReference type="Gene3D" id="2.30.30.190">
    <property type="entry name" value="CAP Gly-rich-like domain"/>
    <property type="match status" value="1"/>
</dbReference>
<dbReference type="InterPro" id="IPR032675">
    <property type="entry name" value="LRR_dom_sf"/>
</dbReference>
<dbReference type="PROSITE" id="PS50245">
    <property type="entry name" value="CAP_GLY_2"/>
    <property type="match status" value="1"/>
</dbReference>
<sequence length="527" mass="58252">MALLPPKGTRIKLADHLGTVRFVGNVENTSGTWLGVEWDDARRGKHDGIKDGKRYFTCRVQNAGSFIRPSANISFGKSFLEAMTSRYIEAPHGSETPEKVILGSSQGAIVVEAVRLDKIRGKLADLRQLREVSLDNQEVARCDAAGAVRETCPGIRGLDLSASLLSSWDIVASIACELPALDRLALNRNRLQPATDLVVMKTAFVHLTELQLNGTMLTWQEMQTATAAMPNLQLIEMGHNSLTQLQTGDKSQPPNKSVRVINLDSNACSDWVHLWKSLNHYTSLQRLLMTSNCIGAIPFPENPQQELPSVKSISLSHNKINAWSDVDALSSWCPGLETLTLNGNPLTSQTQARHSRPFTISKIPTLLTLDGADISLRERADSEILYLTQVLRASGSEEERVKGHPQWLNLCEKHGKPDDAEKRNNSQDKLSQRLIALNLYRSLSPTASDRGQVLASEPLVLRVLPTMTLRTLRMKAGKMLKIKTTILFWLLQVDGTLVGLDVDRDQQGIDWLGLDEGASILFHVVQA</sequence>
<evidence type="ECO:0000313" key="6">
    <source>
        <dbReference type="EMBL" id="KAG5645084.1"/>
    </source>
</evidence>
<dbReference type="Gene3D" id="3.80.10.10">
    <property type="entry name" value="Ribonuclease Inhibitor"/>
    <property type="match status" value="2"/>
</dbReference>
<dbReference type="InterPro" id="IPR036859">
    <property type="entry name" value="CAP-Gly_dom_sf"/>
</dbReference>
<evidence type="ECO:0000313" key="7">
    <source>
        <dbReference type="Proteomes" id="UP000775547"/>
    </source>
</evidence>
<dbReference type="Pfam" id="PF01302">
    <property type="entry name" value="CAP_GLY"/>
    <property type="match status" value="1"/>
</dbReference>
<protein>
    <recommendedName>
        <fullName evidence="5">CAP-Gly domain-containing protein</fullName>
    </recommendedName>
</protein>
<dbReference type="SMART" id="SM01052">
    <property type="entry name" value="CAP_GLY"/>
    <property type="match status" value="1"/>
</dbReference>
<feature type="domain" description="CAP-Gly" evidence="5">
    <location>
        <begin position="24"/>
        <end position="68"/>
    </location>
</feature>
<keyword evidence="7" id="KW-1185">Reference proteome</keyword>
<proteinExistence type="predicted"/>
<accession>A0A9P7G747</accession>
<dbReference type="InterPro" id="IPR000938">
    <property type="entry name" value="CAP-Gly_domain"/>
</dbReference>
<dbReference type="EMBL" id="JABCKV010000050">
    <property type="protein sequence ID" value="KAG5645084.1"/>
    <property type="molecule type" value="Genomic_DNA"/>
</dbReference>
<evidence type="ECO:0000256" key="2">
    <source>
        <dbReference type="ARBA" id="ARBA00022614"/>
    </source>
</evidence>
<dbReference type="SUPFAM" id="SSF52058">
    <property type="entry name" value="L domain-like"/>
    <property type="match status" value="1"/>
</dbReference>
<name>A0A9P7G747_9AGAR</name>
<reference evidence="6" key="1">
    <citation type="submission" date="2020-07" db="EMBL/GenBank/DDBJ databases">
        <authorList>
            <person name="Nieuwenhuis M."/>
            <person name="Van De Peppel L.J.J."/>
        </authorList>
    </citation>
    <scope>NUCLEOTIDE SEQUENCE</scope>
    <source>
        <strain evidence="6">AP01</strain>
        <tissue evidence="6">Mycelium</tissue>
    </source>
</reference>
<evidence type="ECO:0000256" key="3">
    <source>
        <dbReference type="ARBA" id="ARBA00022737"/>
    </source>
</evidence>
<dbReference type="OrthoDB" id="5273213at2759"/>
<dbReference type="InterPro" id="IPR050576">
    <property type="entry name" value="Cilia_flagella_integrity"/>
</dbReference>
<comment type="subcellular location">
    <subcellularLocation>
        <location evidence="1">Cell projection</location>
    </subcellularLocation>
</comment>
<dbReference type="Proteomes" id="UP000775547">
    <property type="component" value="Unassembled WGS sequence"/>
</dbReference>
<evidence type="ECO:0000256" key="1">
    <source>
        <dbReference type="ARBA" id="ARBA00004316"/>
    </source>
</evidence>
<comment type="caution">
    <text evidence="6">The sequence shown here is derived from an EMBL/GenBank/DDBJ whole genome shotgun (WGS) entry which is preliminary data.</text>
</comment>
<gene>
    <name evidence="6" type="ORF">DXG03_007175</name>
</gene>